<evidence type="ECO:0000256" key="3">
    <source>
        <dbReference type="ARBA" id="ARBA00010288"/>
    </source>
</evidence>
<dbReference type="OrthoDB" id="9979195at2759"/>
<dbReference type="Pfam" id="PF04506">
    <property type="entry name" value="Rft-1"/>
    <property type="match status" value="1"/>
</dbReference>
<feature type="transmembrane region" description="Helical" evidence="9">
    <location>
        <begin position="415"/>
        <end position="433"/>
    </location>
</feature>
<proteinExistence type="inferred from homology"/>
<dbReference type="EMBL" id="BNJQ01000013">
    <property type="protein sequence ID" value="GHP06701.1"/>
    <property type="molecule type" value="Genomic_DNA"/>
</dbReference>
<evidence type="ECO:0000256" key="5">
    <source>
        <dbReference type="ARBA" id="ARBA00022824"/>
    </source>
</evidence>
<evidence type="ECO:0000256" key="1">
    <source>
        <dbReference type="ARBA" id="ARBA00004477"/>
    </source>
</evidence>
<keyword evidence="11" id="KW-1185">Reference proteome</keyword>
<evidence type="ECO:0000256" key="6">
    <source>
        <dbReference type="ARBA" id="ARBA00022989"/>
    </source>
</evidence>
<comment type="caution">
    <text evidence="10">The sequence shown here is derived from an EMBL/GenBank/DDBJ whole genome shotgun (WGS) entry which is preliminary data.</text>
</comment>
<protein>
    <recommendedName>
        <fullName evidence="9">Protein RFT1 homolog</fullName>
    </recommendedName>
</protein>
<dbReference type="PANTHER" id="PTHR13117:SF5">
    <property type="entry name" value="PROTEIN RFT1 HOMOLOG"/>
    <property type="match status" value="1"/>
</dbReference>
<keyword evidence="4 9" id="KW-0812">Transmembrane</keyword>
<dbReference type="GO" id="GO:0034203">
    <property type="term" value="P:glycolipid translocation"/>
    <property type="evidence" value="ECO:0007669"/>
    <property type="project" value="TreeGrafter"/>
</dbReference>
<evidence type="ECO:0000313" key="11">
    <source>
        <dbReference type="Proteomes" id="UP000660262"/>
    </source>
</evidence>
<sequence length="521" mass="54391">MSSEDVFASSFVWNVVAQVVGRGATFTANVFVARSVASSDYGIAHVLVAPLHAAVIALARDPARRACSRATLDAPKADLTASVRISQLAVPIGLLAGVFLTESVLFTRRVQGAASAQTAFAARVSLLGAVFELAAEPMHTRAHAAGKYHVRSLAESAGHWARTIVLVVCCRLVESPTVAIFGYAGVAYGVAVLAVYATLSPASAALEWARTSSEVTKENNHGSKRPSSSPLWGVYRSFAQQSVQKAILAEGEKLLLSITAPDANLGPYAVASNLGSLVVRTVFLPTEEAAFTTLSRGGADAFAIYCHLQRLMLVISIFAAAAGPPVCTSLLALLYGQRYTGGVDGSEAVACLTWYAWYVAALAANGVAESHVHATAVGAELSRANAVLAAATVAHIALCSFLASPLGELRLGMRPSVGLVIAGLVGSVARLVYNARYAAMRFRTTPGSPSLVPSTFTFIVGGCLAMASRALGHMELQPAIHAVGAVALGGIALVMVTFVEKDAIMALVRGRYRRSTRQHSD</sequence>
<feature type="transmembrane region" description="Helical" evidence="9">
    <location>
        <begin position="311"/>
        <end position="335"/>
    </location>
</feature>
<evidence type="ECO:0000256" key="2">
    <source>
        <dbReference type="ARBA" id="ARBA00004922"/>
    </source>
</evidence>
<keyword evidence="5" id="KW-0256">Endoplasmic reticulum</keyword>
<comment type="subcellular location">
    <subcellularLocation>
        <location evidence="1 9">Endoplasmic reticulum membrane</location>
        <topology evidence="1 9">Multi-pass membrane protein</topology>
    </subcellularLocation>
</comment>
<dbReference type="Proteomes" id="UP000660262">
    <property type="component" value="Unassembled WGS sequence"/>
</dbReference>
<dbReference type="GO" id="GO:0006488">
    <property type="term" value="P:dolichol-linked oligosaccharide biosynthetic process"/>
    <property type="evidence" value="ECO:0007669"/>
    <property type="project" value="InterPro"/>
</dbReference>
<keyword evidence="6 9" id="KW-1133">Transmembrane helix</keyword>
<dbReference type="PANTHER" id="PTHR13117">
    <property type="entry name" value="ENDOPLASMIC RETICULUM MULTISPAN TRANSMEMBRANE PROTEIN-RELATED"/>
    <property type="match status" value="1"/>
</dbReference>
<feature type="transmembrane region" description="Helical" evidence="9">
    <location>
        <begin position="384"/>
        <end position="403"/>
    </location>
</feature>
<keyword evidence="7 9" id="KW-0472">Membrane</keyword>
<evidence type="ECO:0000256" key="7">
    <source>
        <dbReference type="ARBA" id="ARBA00023136"/>
    </source>
</evidence>
<dbReference type="InterPro" id="IPR007594">
    <property type="entry name" value="RFT1"/>
</dbReference>
<dbReference type="AlphaFoldDB" id="A0A830HMA6"/>
<evidence type="ECO:0000256" key="4">
    <source>
        <dbReference type="ARBA" id="ARBA00022692"/>
    </source>
</evidence>
<evidence type="ECO:0000256" key="9">
    <source>
        <dbReference type="RuleBase" id="RU365067"/>
    </source>
</evidence>
<feature type="transmembrane region" description="Helical" evidence="9">
    <location>
        <begin position="355"/>
        <end position="372"/>
    </location>
</feature>
<organism evidence="10 11">
    <name type="scientific">Pycnococcus provasolii</name>
    <dbReference type="NCBI Taxonomy" id="41880"/>
    <lineage>
        <taxon>Eukaryota</taxon>
        <taxon>Viridiplantae</taxon>
        <taxon>Chlorophyta</taxon>
        <taxon>Pseudoscourfieldiophyceae</taxon>
        <taxon>Pseudoscourfieldiales</taxon>
        <taxon>Pycnococcaceae</taxon>
        <taxon>Pycnococcus</taxon>
    </lineage>
</organism>
<dbReference type="GO" id="GO:0005789">
    <property type="term" value="C:endoplasmic reticulum membrane"/>
    <property type="evidence" value="ECO:0007669"/>
    <property type="project" value="UniProtKB-SubCell"/>
</dbReference>
<evidence type="ECO:0000256" key="8">
    <source>
        <dbReference type="ARBA" id="ARBA00045912"/>
    </source>
</evidence>
<accession>A0A830HMA6</accession>
<name>A0A830HMA6_9CHLO</name>
<feature type="transmembrane region" description="Helical" evidence="9">
    <location>
        <begin position="454"/>
        <end position="472"/>
    </location>
</feature>
<comment type="function">
    <text evidence="8 9">Intramembrane glycolipid transporter that operates in the biosynthetic pathway of dolichol-linked oligosaccharides, the glycan precursors employed in protein asparagine (N)-glycosylation. The sequential addition of sugars to dolichol pyrophosphate produces dolichol-linked oligosaccharides containing fourteen sugars, including two GlcNAcs, nine mannoses and three glucoses. Once assembled, the oligosaccharide is transferred from the lipid to nascent proteins by oligosaccharyltransferases. The assembly of dolichol-linked oligosaccharides begins on the cytosolic side of the endoplasmic reticulum membrane and finishes in its lumen. RFT1 could mediate the translocation of the cytosolically oriented intermediate DolPP-GlcNAc2Man5, produced by ALG11, into the ER lumen where dolichol-linked oligosaccharides assembly continues. However, the intramembrane lipid transporter activity could not be confirmed in vitro.</text>
</comment>
<comment type="caution">
    <text evidence="9">Lacks conserved residue(s) required for the propagation of feature annotation.</text>
</comment>
<reference evidence="10" key="1">
    <citation type="submission" date="2020-10" db="EMBL/GenBank/DDBJ databases">
        <title>Unveiling of a novel bifunctional photoreceptor, Dualchrome1, isolated from a cosmopolitan green alga.</title>
        <authorList>
            <person name="Suzuki S."/>
            <person name="Kawachi M."/>
        </authorList>
    </citation>
    <scope>NUCLEOTIDE SEQUENCE</scope>
    <source>
        <strain evidence="10">NIES 2893</strain>
    </source>
</reference>
<feature type="transmembrane region" description="Helical" evidence="9">
    <location>
        <begin position="478"/>
        <end position="499"/>
    </location>
</feature>
<gene>
    <name evidence="10" type="ORF">PPROV_000544600</name>
</gene>
<evidence type="ECO:0000313" key="10">
    <source>
        <dbReference type="EMBL" id="GHP06701.1"/>
    </source>
</evidence>
<comment type="similarity">
    <text evidence="3 9">Belongs to the RFT1 family.</text>
</comment>
<comment type="pathway">
    <text evidence="2">Protein modification; protein glycosylation.</text>
</comment>